<dbReference type="InterPro" id="IPR006530">
    <property type="entry name" value="YD"/>
</dbReference>
<evidence type="ECO:0000313" key="1">
    <source>
        <dbReference type="EMBL" id="EAR11075.1"/>
    </source>
</evidence>
<name>A4B8X4_9GAMM</name>
<reference evidence="1 2" key="1">
    <citation type="submission" date="2006-02" db="EMBL/GenBank/DDBJ databases">
        <authorList>
            <person name="Pinhassi J."/>
            <person name="Pedros-Alio C."/>
            <person name="Ferriera S."/>
            <person name="Johnson J."/>
            <person name="Kravitz S."/>
            <person name="Halpern A."/>
            <person name="Remington K."/>
            <person name="Beeson K."/>
            <person name="Tran B."/>
            <person name="Rogers Y.-H."/>
            <person name="Friedman R."/>
            <person name="Venter J.C."/>
        </authorList>
    </citation>
    <scope>NUCLEOTIDE SEQUENCE [LARGE SCALE GENOMIC DNA]</scope>
    <source>
        <strain evidence="1 2">MED297</strain>
    </source>
</reference>
<accession>A4B8X4</accession>
<dbReference type="HOGENOM" id="CLU_569695_0_0_6"/>
<sequence>MEVTATEEIVNSKRFIFEYPDNNHDDAQRCRGTLLLDLDALPPGSCEHPPQSNGPNAGNPINCATGQKVQIETDYLGNGLDALSYVRQYSTSVDEISAPRWRVMTGTPSLRKKVYEDGAVLYTFTDGGTQVVAVPENSDDYLTSLIRTRRYIFVPASGGMSISPFHDPITLVGEGASIRYQGKTYNFGSSNGGGSSVSVSNDEEPTVQRYTYQYVNINDTTLLSRIENRFGRFLQFEYDAEGQLSTLTDQDGTSIHYEFDAIGNLIKVIYPDSSPLDLNDNPNKQYLFENSDFPQHLTGIMDENGTRYATFTYNETGKAISTEHVDGAERVEVSYPAVGQAIVKFFRDVAANAYREEHYTFGKFRGRYRITTKEITQCDNCDLTTESWNYNADELLVRHTSPAGIITEWTYDEQDRKVSETVGVGIPEARTTTYIWNDEHNQIEQIRTVSEATTNTFDASGNIVRTKVISISE</sequence>
<dbReference type="InterPro" id="IPR031325">
    <property type="entry name" value="RHS_repeat"/>
</dbReference>
<gene>
    <name evidence="1" type="ORF">MED297_19347</name>
</gene>
<dbReference type="Proteomes" id="UP000005953">
    <property type="component" value="Unassembled WGS sequence"/>
</dbReference>
<evidence type="ECO:0000313" key="2">
    <source>
        <dbReference type="Proteomes" id="UP000005953"/>
    </source>
</evidence>
<dbReference type="AlphaFoldDB" id="A4B8X4"/>
<dbReference type="STRING" id="314283.MED297_19347"/>
<comment type="caution">
    <text evidence="1">The sequence shown here is derived from an EMBL/GenBank/DDBJ whole genome shotgun (WGS) entry which is preliminary data.</text>
</comment>
<dbReference type="Pfam" id="PF05593">
    <property type="entry name" value="RHS_repeat"/>
    <property type="match status" value="2"/>
</dbReference>
<dbReference type="NCBIfam" id="TIGR01643">
    <property type="entry name" value="YD_repeat_2x"/>
    <property type="match status" value="3"/>
</dbReference>
<protein>
    <submittedName>
        <fullName evidence="1">Putative rhs-related protein</fullName>
    </submittedName>
</protein>
<dbReference type="Gene3D" id="2.180.10.10">
    <property type="entry name" value="RHS repeat-associated core"/>
    <property type="match status" value="2"/>
</dbReference>
<proteinExistence type="predicted"/>
<organism evidence="1 2">
    <name type="scientific">Reinekea blandensis MED297</name>
    <dbReference type="NCBI Taxonomy" id="314283"/>
    <lineage>
        <taxon>Bacteria</taxon>
        <taxon>Pseudomonadati</taxon>
        <taxon>Pseudomonadota</taxon>
        <taxon>Gammaproteobacteria</taxon>
        <taxon>Oceanospirillales</taxon>
        <taxon>Saccharospirillaceae</taxon>
        <taxon>Reinekea</taxon>
    </lineage>
</organism>
<dbReference type="EMBL" id="AAOE01000001">
    <property type="protein sequence ID" value="EAR11075.1"/>
    <property type="molecule type" value="Genomic_DNA"/>
</dbReference>
<keyword evidence="2" id="KW-1185">Reference proteome</keyword>